<reference evidence="2 3" key="1">
    <citation type="journal article" date="2018" name="Front. Plant Sci.">
        <title>Red Clover (Trifolium pratense) and Zigzag Clover (T. medium) - A Picture of Genomic Similarities and Differences.</title>
        <authorList>
            <person name="Dluhosova J."/>
            <person name="Istvanek J."/>
            <person name="Nedelnik J."/>
            <person name="Repkova J."/>
        </authorList>
    </citation>
    <scope>NUCLEOTIDE SEQUENCE [LARGE SCALE GENOMIC DNA]</scope>
    <source>
        <strain evidence="3">cv. 10/8</strain>
        <tissue evidence="2">Leaf</tissue>
    </source>
</reference>
<name>A0A392R9U3_9FABA</name>
<evidence type="ECO:0000313" key="3">
    <source>
        <dbReference type="Proteomes" id="UP000265520"/>
    </source>
</evidence>
<dbReference type="Proteomes" id="UP000265520">
    <property type="component" value="Unassembled WGS sequence"/>
</dbReference>
<keyword evidence="3" id="KW-1185">Reference proteome</keyword>
<evidence type="ECO:0000313" key="2">
    <source>
        <dbReference type="EMBL" id="MCI33039.1"/>
    </source>
</evidence>
<organism evidence="2 3">
    <name type="scientific">Trifolium medium</name>
    <dbReference type="NCBI Taxonomy" id="97028"/>
    <lineage>
        <taxon>Eukaryota</taxon>
        <taxon>Viridiplantae</taxon>
        <taxon>Streptophyta</taxon>
        <taxon>Embryophyta</taxon>
        <taxon>Tracheophyta</taxon>
        <taxon>Spermatophyta</taxon>
        <taxon>Magnoliopsida</taxon>
        <taxon>eudicotyledons</taxon>
        <taxon>Gunneridae</taxon>
        <taxon>Pentapetalae</taxon>
        <taxon>rosids</taxon>
        <taxon>fabids</taxon>
        <taxon>Fabales</taxon>
        <taxon>Fabaceae</taxon>
        <taxon>Papilionoideae</taxon>
        <taxon>50 kb inversion clade</taxon>
        <taxon>NPAAA clade</taxon>
        <taxon>Hologalegina</taxon>
        <taxon>IRL clade</taxon>
        <taxon>Trifolieae</taxon>
        <taxon>Trifolium</taxon>
    </lineage>
</organism>
<protein>
    <submittedName>
        <fullName evidence="2">Uncharacterized protein</fullName>
    </submittedName>
</protein>
<proteinExistence type="predicted"/>
<feature type="compositionally biased region" description="Polar residues" evidence="1">
    <location>
        <begin position="21"/>
        <end position="30"/>
    </location>
</feature>
<dbReference type="EMBL" id="LXQA010200943">
    <property type="protein sequence ID" value="MCI33039.1"/>
    <property type="molecule type" value="Genomic_DNA"/>
</dbReference>
<sequence>MTSAQARLRQERNAKKKVAAATSTGTSTFIPSGTPSGQPSPTPSIEILHDKRAEGKRIWGILPLGRTKSSTWRGALLMLTFTDLH</sequence>
<dbReference type="AlphaFoldDB" id="A0A392R9U3"/>
<evidence type="ECO:0000256" key="1">
    <source>
        <dbReference type="SAM" id="MobiDB-lite"/>
    </source>
</evidence>
<feature type="region of interest" description="Disordered" evidence="1">
    <location>
        <begin position="1"/>
        <end position="45"/>
    </location>
</feature>
<accession>A0A392R9U3</accession>
<feature type="non-terminal residue" evidence="2">
    <location>
        <position position="85"/>
    </location>
</feature>
<comment type="caution">
    <text evidence="2">The sequence shown here is derived from an EMBL/GenBank/DDBJ whole genome shotgun (WGS) entry which is preliminary data.</text>
</comment>